<gene>
    <name evidence="9" type="ORF">NX784_00140</name>
</gene>
<evidence type="ECO:0000256" key="1">
    <source>
        <dbReference type="ARBA" id="ARBA00004651"/>
    </source>
</evidence>
<keyword evidence="3" id="KW-1003">Cell membrane</keyword>
<feature type="domain" description="Major facilitator superfamily (MFS) profile" evidence="8">
    <location>
        <begin position="19"/>
        <end position="456"/>
    </location>
</feature>
<dbReference type="Gene3D" id="1.20.1720.10">
    <property type="entry name" value="Multidrug resistance protein D"/>
    <property type="match status" value="1"/>
</dbReference>
<feature type="transmembrane region" description="Helical" evidence="7">
    <location>
        <begin position="294"/>
        <end position="317"/>
    </location>
</feature>
<sequence length="456" mass="44466">MTISPATLSPPARTTAPGALPGLALSVLLSSFGASSVNVALPTLQRAFSTSFAAVQWIVLAYLLAATAAAVGAGRLGDAIGRRRVLLAGIVLFTTASGACALAPSLPLLVAARALQGLGAAVMLALGMALAAGHTQGRTGRAMGLLGSMSAVGTALGPALGGLLLAGPGWRAVFAAMLPGAVLAFALVRRLPDDATVRSGGPFDVAGLLLLVGTLLAFALAATGAGAHWSYGVAALCTAAFVLVEARARAPLVPLALLRDRVTATGFATSALTMALMMTTMLVGPFYLGRALGLGAGGVGLALAAGPLVAALAGVPAGRLVDRHGARRTGMAGLAAMAVGAGVVALAPRAAGVAGWIVPLAVLTTGYALFQAANNTAVMEAAGIDRRGVAAGLLNLARQLGLIAGSALLGAVFAAGAPDPAHAAAAQVAAATHATFALAALLPLLGLGAASLVRAR</sequence>
<keyword evidence="6 7" id="KW-0472">Membrane</keyword>
<feature type="transmembrane region" description="Helical" evidence="7">
    <location>
        <begin position="329"/>
        <end position="347"/>
    </location>
</feature>
<comment type="caution">
    <text evidence="9">The sequence shown here is derived from an EMBL/GenBank/DDBJ whole genome shotgun (WGS) entry which is preliminary data.</text>
</comment>
<feature type="transmembrane region" description="Helical" evidence="7">
    <location>
        <begin position="144"/>
        <end position="166"/>
    </location>
</feature>
<evidence type="ECO:0000256" key="3">
    <source>
        <dbReference type="ARBA" id="ARBA00022475"/>
    </source>
</evidence>
<evidence type="ECO:0000313" key="10">
    <source>
        <dbReference type="Proteomes" id="UP001204151"/>
    </source>
</evidence>
<feature type="transmembrane region" description="Helical" evidence="7">
    <location>
        <begin position="267"/>
        <end position="288"/>
    </location>
</feature>
<protein>
    <submittedName>
        <fullName evidence="9">MFS transporter</fullName>
    </submittedName>
</protein>
<dbReference type="EMBL" id="JANUGW010000001">
    <property type="protein sequence ID" value="MCS0579990.1"/>
    <property type="molecule type" value="Genomic_DNA"/>
</dbReference>
<evidence type="ECO:0000256" key="5">
    <source>
        <dbReference type="ARBA" id="ARBA00022989"/>
    </source>
</evidence>
<evidence type="ECO:0000256" key="6">
    <source>
        <dbReference type="ARBA" id="ARBA00023136"/>
    </source>
</evidence>
<feature type="transmembrane region" description="Helical" evidence="7">
    <location>
        <begin position="172"/>
        <end position="191"/>
    </location>
</feature>
<keyword evidence="5 7" id="KW-1133">Transmembrane helix</keyword>
<feature type="transmembrane region" description="Helical" evidence="7">
    <location>
        <begin position="110"/>
        <end position="132"/>
    </location>
</feature>
<keyword evidence="4 7" id="KW-0812">Transmembrane</keyword>
<evidence type="ECO:0000259" key="8">
    <source>
        <dbReference type="PROSITE" id="PS50850"/>
    </source>
</evidence>
<dbReference type="InterPro" id="IPR011701">
    <property type="entry name" value="MFS"/>
</dbReference>
<evidence type="ECO:0000256" key="4">
    <source>
        <dbReference type="ARBA" id="ARBA00022692"/>
    </source>
</evidence>
<dbReference type="PRINTS" id="PR01036">
    <property type="entry name" value="TCRTETB"/>
</dbReference>
<dbReference type="RefSeq" id="WP_258814641.1">
    <property type="nucleotide sequence ID" value="NZ_JANUGW010000001.1"/>
</dbReference>
<comment type="subcellular location">
    <subcellularLocation>
        <location evidence="1">Cell membrane</location>
        <topology evidence="1">Multi-pass membrane protein</topology>
    </subcellularLocation>
</comment>
<dbReference type="SUPFAM" id="SSF103473">
    <property type="entry name" value="MFS general substrate transporter"/>
    <property type="match status" value="1"/>
</dbReference>
<evidence type="ECO:0000313" key="9">
    <source>
        <dbReference type="EMBL" id="MCS0579990.1"/>
    </source>
</evidence>
<proteinExistence type="predicted"/>
<dbReference type="Gene3D" id="1.20.1250.20">
    <property type="entry name" value="MFS general substrate transporter like domains"/>
    <property type="match status" value="1"/>
</dbReference>
<feature type="transmembrane region" description="Helical" evidence="7">
    <location>
        <begin position="353"/>
        <end position="370"/>
    </location>
</feature>
<dbReference type="Pfam" id="PF07690">
    <property type="entry name" value="MFS_1"/>
    <property type="match status" value="1"/>
</dbReference>
<dbReference type="PROSITE" id="PS50850">
    <property type="entry name" value="MFS"/>
    <property type="match status" value="1"/>
</dbReference>
<keyword evidence="10" id="KW-1185">Reference proteome</keyword>
<dbReference type="PANTHER" id="PTHR42718:SF46">
    <property type="entry name" value="BLR6921 PROTEIN"/>
    <property type="match status" value="1"/>
</dbReference>
<feature type="transmembrane region" description="Helical" evidence="7">
    <location>
        <begin position="428"/>
        <end position="453"/>
    </location>
</feature>
<dbReference type="InterPro" id="IPR020846">
    <property type="entry name" value="MFS_dom"/>
</dbReference>
<feature type="transmembrane region" description="Helical" evidence="7">
    <location>
        <begin position="85"/>
        <end position="104"/>
    </location>
</feature>
<dbReference type="Proteomes" id="UP001204151">
    <property type="component" value="Unassembled WGS sequence"/>
</dbReference>
<dbReference type="PANTHER" id="PTHR42718">
    <property type="entry name" value="MAJOR FACILITATOR SUPERFAMILY MULTIDRUG TRANSPORTER MFSC"/>
    <property type="match status" value="1"/>
</dbReference>
<feature type="transmembrane region" description="Helical" evidence="7">
    <location>
        <begin position="203"/>
        <end position="222"/>
    </location>
</feature>
<dbReference type="InterPro" id="IPR036259">
    <property type="entry name" value="MFS_trans_sf"/>
</dbReference>
<dbReference type="CDD" id="cd17321">
    <property type="entry name" value="MFS_MMR_MDR_like"/>
    <property type="match status" value="1"/>
</dbReference>
<name>A0ABT1ZJA9_9BURK</name>
<feature type="transmembrane region" description="Helical" evidence="7">
    <location>
        <begin position="396"/>
        <end position="416"/>
    </location>
</feature>
<reference evidence="9 10" key="1">
    <citation type="submission" date="2022-08" db="EMBL/GenBank/DDBJ databases">
        <title>Reclassification of Massilia species as members of the genera Telluria, Duganella, Pseudoduganella, Mokoshia gen. nov. and Zemynaea gen. nov. using orthogonal and non-orthogonal genome-based approaches.</title>
        <authorList>
            <person name="Bowman J.P."/>
        </authorList>
    </citation>
    <scope>NUCLEOTIDE SEQUENCE [LARGE SCALE GENOMIC DNA]</scope>
    <source>
        <strain evidence="9 10">JCM 31316</strain>
    </source>
</reference>
<keyword evidence="2" id="KW-0813">Transport</keyword>
<feature type="transmembrane region" description="Helical" evidence="7">
    <location>
        <begin position="228"/>
        <end position="246"/>
    </location>
</feature>
<feature type="transmembrane region" description="Helical" evidence="7">
    <location>
        <begin position="52"/>
        <end position="73"/>
    </location>
</feature>
<evidence type="ECO:0000256" key="7">
    <source>
        <dbReference type="SAM" id="Phobius"/>
    </source>
</evidence>
<organism evidence="9 10">
    <name type="scientific">Massilia pinisoli</name>
    <dbReference type="NCBI Taxonomy" id="1772194"/>
    <lineage>
        <taxon>Bacteria</taxon>
        <taxon>Pseudomonadati</taxon>
        <taxon>Pseudomonadota</taxon>
        <taxon>Betaproteobacteria</taxon>
        <taxon>Burkholderiales</taxon>
        <taxon>Oxalobacteraceae</taxon>
        <taxon>Telluria group</taxon>
        <taxon>Massilia</taxon>
    </lineage>
</organism>
<accession>A0ABT1ZJA9</accession>
<evidence type="ECO:0000256" key="2">
    <source>
        <dbReference type="ARBA" id="ARBA00022448"/>
    </source>
</evidence>